<dbReference type="Pfam" id="PF09084">
    <property type="entry name" value="NMT1"/>
    <property type="match status" value="1"/>
</dbReference>
<dbReference type="Proteomes" id="UP000325255">
    <property type="component" value="Unassembled WGS sequence"/>
</dbReference>
<dbReference type="NCBIfam" id="TIGR01409">
    <property type="entry name" value="TAT_signal_seq"/>
    <property type="match status" value="1"/>
</dbReference>
<proteinExistence type="predicted"/>
<keyword evidence="3" id="KW-1185">Reference proteome</keyword>
<dbReference type="PANTHER" id="PTHR30024">
    <property type="entry name" value="ALIPHATIC SULFONATES-BINDING PROTEIN-RELATED"/>
    <property type="match status" value="1"/>
</dbReference>
<dbReference type="InterPro" id="IPR019546">
    <property type="entry name" value="TAT_signal_bac_arc"/>
</dbReference>
<dbReference type="RefSeq" id="WP_150045192.1">
    <property type="nucleotide sequence ID" value="NZ_OW485601.1"/>
</dbReference>
<dbReference type="InterPro" id="IPR006311">
    <property type="entry name" value="TAT_signal"/>
</dbReference>
<evidence type="ECO:0000313" key="3">
    <source>
        <dbReference type="Proteomes" id="UP000325255"/>
    </source>
</evidence>
<evidence type="ECO:0000313" key="2">
    <source>
        <dbReference type="EMBL" id="KAA5608666.1"/>
    </source>
</evidence>
<protein>
    <submittedName>
        <fullName evidence="2">Twin-arginine translocation signal domain-containing protein</fullName>
    </submittedName>
</protein>
<evidence type="ECO:0000259" key="1">
    <source>
        <dbReference type="Pfam" id="PF09084"/>
    </source>
</evidence>
<organism evidence="2 3">
    <name type="scientific">Rhodovastum atsumiense</name>
    <dbReference type="NCBI Taxonomy" id="504468"/>
    <lineage>
        <taxon>Bacteria</taxon>
        <taxon>Pseudomonadati</taxon>
        <taxon>Pseudomonadota</taxon>
        <taxon>Alphaproteobacteria</taxon>
        <taxon>Acetobacterales</taxon>
        <taxon>Acetobacteraceae</taxon>
        <taxon>Rhodovastum</taxon>
    </lineage>
</organism>
<sequence>MNRPPFPSKSLSRRRVLGTAALAGAAVPLGLPVMRALASPVQPAIDPTSICHAGGVWQAAAPGPLAAPAIGSGRKKLTVSWNQNALCVSFVPVAVHGGFFERHGLDIDLVNFGGSTDQLLEGVATGKSDVAEGMVLRWLKPLEGGFDVKLVAGLHGGCSYLVASRAAGIVDFQTLRGKTIGVSDFASPDKNLYSIVLRRKGIDPDRDVEWKQFPTDMMPVAVQKGEIQAYVAGDPLVYLQVENSQGKLFRLASNATGDFAERTCCVLGLRGSLIRQDPEAARAVTLALLEACHDVHQNPDRAVEYFSRYTPPSVPTKALSEMLKSYPFGDQPVGSDFRRQIVLYAQELKQAGVLKPGTDPERYAQRITANVV</sequence>
<comment type="caution">
    <text evidence="2">The sequence shown here is derived from an EMBL/GenBank/DDBJ whole genome shotgun (WGS) entry which is preliminary data.</text>
</comment>
<dbReference type="Gene3D" id="3.40.190.10">
    <property type="entry name" value="Periplasmic binding protein-like II"/>
    <property type="match status" value="2"/>
</dbReference>
<dbReference type="PROSITE" id="PS51318">
    <property type="entry name" value="TAT"/>
    <property type="match status" value="1"/>
</dbReference>
<reference evidence="2 3" key="1">
    <citation type="submission" date="2019-09" db="EMBL/GenBank/DDBJ databases">
        <title>Genome sequence of Rhodovastum atsumiense, a diverse member of the Acetobacteraceae family of non-sulfur purple photosynthetic bacteria.</title>
        <authorList>
            <person name="Meyer T."/>
            <person name="Kyndt J."/>
        </authorList>
    </citation>
    <scope>NUCLEOTIDE SEQUENCE [LARGE SCALE GENOMIC DNA]</scope>
    <source>
        <strain evidence="2 3">DSM 21279</strain>
    </source>
</reference>
<dbReference type="PANTHER" id="PTHR30024:SF21">
    <property type="entry name" value="ABC TRANSPORTER SUBSTRATE-BINDING PROTEIN"/>
    <property type="match status" value="1"/>
</dbReference>
<accession>A0A5M6IK79</accession>
<dbReference type="SUPFAM" id="SSF53850">
    <property type="entry name" value="Periplasmic binding protein-like II"/>
    <property type="match status" value="1"/>
</dbReference>
<gene>
    <name evidence="2" type="ORF">F1189_27995</name>
</gene>
<name>A0A5M6IK79_9PROT</name>
<feature type="domain" description="SsuA/THI5-like" evidence="1">
    <location>
        <begin position="93"/>
        <end position="302"/>
    </location>
</feature>
<dbReference type="EMBL" id="VWPK01000073">
    <property type="protein sequence ID" value="KAA5608666.1"/>
    <property type="molecule type" value="Genomic_DNA"/>
</dbReference>
<dbReference type="InterPro" id="IPR015168">
    <property type="entry name" value="SsuA/THI5"/>
</dbReference>
<dbReference type="AlphaFoldDB" id="A0A5M6IK79"/>
<dbReference type="OrthoDB" id="9771642at2"/>